<dbReference type="InterPro" id="IPR029054">
    <property type="entry name" value="dUTPase-like"/>
</dbReference>
<dbReference type="Pfam" id="PF00692">
    <property type="entry name" value="dUTPase"/>
    <property type="match status" value="1"/>
</dbReference>
<evidence type="ECO:0000256" key="2">
    <source>
        <dbReference type="ARBA" id="ARBA00022801"/>
    </source>
</evidence>
<dbReference type="NCBIfam" id="NF001862">
    <property type="entry name" value="PRK00601.1"/>
    <property type="match status" value="1"/>
</dbReference>
<evidence type="ECO:0000256" key="1">
    <source>
        <dbReference type="ARBA" id="ARBA00006581"/>
    </source>
</evidence>
<dbReference type="Gene3D" id="2.70.40.10">
    <property type="match status" value="1"/>
</dbReference>
<dbReference type="HAMAP" id="MF_00116">
    <property type="entry name" value="dUTPase_bact"/>
    <property type="match status" value="1"/>
</dbReference>
<dbReference type="NCBIfam" id="TIGR00576">
    <property type="entry name" value="dut"/>
    <property type="match status" value="1"/>
</dbReference>
<comment type="pathway">
    <text evidence="5">Pyrimidine metabolism; dUMP biosynthesis; dUMP from dCTP (dUTP route): step 2/2.</text>
</comment>
<dbReference type="InterPro" id="IPR008181">
    <property type="entry name" value="dUTPase"/>
</dbReference>
<dbReference type="PANTHER" id="PTHR11241">
    <property type="entry name" value="DEOXYURIDINE 5'-TRIPHOSPHATE NUCLEOTIDOHYDROLASE"/>
    <property type="match status" value="1"/>
</dbReference>
<feature type="domain" description="dUTPase-like" evidence="6">
    <location>
        <begin position="17"/>
        <end position="147"/>
    </location>
</feature>
<organism evidence="7 8">
    <name type="scientific">Tractidigestivibacter montrealensis</name>
    <dbReference type="NCBI Taxonomy" id="2972466"/>
    <lineage>
        <taxon>Bacteria</taxon>
        <taxon>Bacillati</taxon>
        <taxon>Actinomycetota</taxon>
        <taxon>Coriobacteriia</taxon>
        <taxon>Coriobacteriales</taxon>
        <taxon>Atopobiaceae</taxon>
        <taxon>Tractidigestivibacter</taxon>
    </lineage>
</organism>
<feature type="binding site" evidence="5">
    <location>
        <begin position="84"/>
        <end position="86"/>
    </location>
    <ligand>
        <name>substrate</name>
    </ligand>
</feature>
<dbReference type="EC" id="3.6.1.23" evidence="5"/>
<dbReference type="InterPro" id="IPR033704">
    <property type="entry name" value="dUTPase_trimeric"/>
</dbReference>
<keyword evidence="3 5" id="KW-0546">Nucleotide metabolism</keyword>
<dbReference type="InterPro" id="IPR036157">
    <property type="entry name" value="dUTPase-like_sf"/>
</dbReference>
<sequence length="148" mass="15956">MIETKLTLPIKRLDPTVELPTYAYEGDAGLDLRSNEDATLAPFERRLVGTGLAIAIPEGYAGFVQPRSGLALREGLSMANTPGLIDAHYRGELKVCAINLDPSRSIHIERGERIAQLVIKRVPVVSLQEVDELDETDRGAGGFGSSGV</sequence>
<evidence type="ECO:0000256" key="4">
    <source>
        <dbReference type="ARBA" id="ARBA00047686"/>
    </source>
</evidence>
<evidence type="ECO:0000256" key="3">
    <source>
        <dbReference type="ARBA" id="ARBA00023080"/>
    </source>
</evidence>
<keyword evidence="5" id="KW-0479">Metal-binding</keyword>
<dbReference type="GO" id="GO:0004170">
    <property type="term" value="F:dUTP diphosphatase activity"/>
    <property type="evidence" value="ECO:0007669"/>
    <property type="project" value="UniProtKB-EC"/>
</dbReference>
<reference evidence="7 8" key="1">
    <citation type="submission" date="2022-08" db="EMBL/GenBank/DDBJ databases">
        <title>Tractidigestivibacter montrealensis type strain KD21.</title>
        <authorList>
            <person name="Diop K."/>
            <person name="Richard C."/>
            <person name="Routy B."/>
        </authorList>
    </citation>
    <scope>NUCLEOTIDE SEQUENCE [LARGE SCALE GENOMIC DNA]</scope>
    <source>
        <strain evidence="7 8">KD21</strain>
    </source>
</reference>
<comment type="caution">
    <text evidence="5">Lacks conserved residue(s) required for the propagation of feature annotation.</text>
</comment>
<dbReference type="CDD" id="cd07557">
    <property type="entry name" value="trimeric_dUTPase"/>
    <property type="match status" value="1"/>
</dbReference>
<dbReference type="RefSeq" id="WP_258499432.1">
    <property type="nucleotide sequence ID" value="NZ_JANSKA010000005.1"/>
</dbReference>
<accession>A0ABT1Z9X1</accession>
<evidence type="ECO:0000313" key="8">
    <source>
        <dbReference type="Proteomes" id="UP001204320"/>
    </source>
</evidence>
<comment type="caution">
    <text evidence="7">The sequence shown here is derived from an EMBL/GenBank/DDBJ whole genome shotgun (WGS) entry which is preliminary data.</text>
</comment>
<dbReference type="PANTHER" id="PTHR11241:SF0">
    <property type="entry name" value="DEOXYURIDINE 5'-TRIPHOSPHATE NUCLEOTIDOHYDROLASE"/>
    <property type="match status" value="1"/>
</dbReference>
<comment type="cofactor">
    <cofactor evidence="5">
        <name>Mg(2+)</name>
        <dbReference type="ChEBI" id="CHEBI:18420"/>
    </cofactor>
</comment>
<dbReference type="Proteomes" id="UP001204320">
    <property type="component" value="Unassembled WGS sequence"/>
</dbReference>
<dbReference type="SUPFAM" id="SSF51283">
    <property type="entry name" value="dUTPase-like"/>
    <property type="match status" value="1"/>
</dbReference>
<feature type="binding site" evidence="5">
    <location>
        <position position="80"/>
    </location>
    <ligand>
        <name>substrate</name>
    </ligand>
</feature>
<keyword evidence="5" id="KW-0460">Magnesium</keyword>
<proteinExistence type="inferred from homology"/>
<evidence type="ECO:0000256" key="5">
    <source>
        <dbReference type="HAMAP-Rule" id="MF_00116"/>
    </source>
</evidence>
<comment type="similarity">
    <text evidence="1 5">Belongs to the dUTPase family.</text>
</comment>
<gene>
    <name evidence="5 7" type="primary">dut</name>
    <name evidence="7" type="ORF">NVS32_08520</name>
</gene>
<evidence type="ECO:0000259" key="6">
    <source>
        <dbReference type="Pfam" id="PF00692"/>
    </source>
</evidence>
<comment type="function">
    <text evidence="5">This enzyme is involved in nucleotide metabolism: it produces dUMP, the immediate precursor of thymidine nucleotides and it decreases the intracellular concentration of dUTP so that uracil cannot be incorporated into DNA.</text>
</comment>
<evidence type="ECO:0000313" key="7">
    <source>
        <dbReference type="EMBL" id="MCR9036986.1"/>
    </source>
</evidence>
<protein>
    <recommendedName>
        <fullName evidence="5">Deoxyuridine 5'-triphosphate nucleotidohydrolase</fullName>
        <shortName evidence="5">dUTPase</shortName>
        <ecNumber evidence="5">3.6.1.23</ecNumber>
    </recommendedName>
    <alternativeName>
        <fullName evidence="5">dUTP pyrophosphatase</fullName>
    </alternativeName>
</protein>
<keyword evidence="8" id="KW-1185">Reference proteome</keyword>
<dbReference type="EMBL" id="JANSKA010000005">
    <property type="protein sequence ID" value="MCR9036986.1"/>
    <property type="molecule type" value="Genomic_DNA"/>
</dbReference>
<feature type="binding site" evidence="5">
    <location>
        <begin position="67"/>
        <end position="69"/>
    </location>
    <ligand>
        <name>substrate</name>
    </ligand>
</feature>
<name>A0ABT1Z9X1_9ACTN</name>
<comment type="catalytic activity">
    <reaction evidence="4 5">
        <text>dUTP + H2O = dUMP + diphosphate + H(+)</text>
        <dbReference type="Rhea" id="RHEA:10248"/>
        <dbReference type="ChEBI" id="CHEBI:15377"/>
        <dbReference type="ChEBI" id="CHEBI:15378"/>
        <dbReference type="ChEBI" id="CHEBI:33019"/>
        <dbReference type="ChEBI" id="CHEBI:61555"/>
        <dbReference type="ChEBI" id="CHEBI:246422"/>
        <dbReference type="EC" id="3.6.1.23"/>
    </reaction>
</comment>
<keyword evidence="2 5" id="KW-0378">Hydrolase</keyword>